<evidence type="ECO:0000313" key="4">
    <source>
        <dbReference type="Proteomes" id="UP000289738"/>
    </source>
</evidence>
<dbReference type="Gene3D" id="3.40.50.11060">
    <property type="entry name" value="GTPase HflX, N-terminal domain"/>
    <property type="match status" value="1"/>
</dbReference>
<organism evidence="3 4">
    <name type="scientific">Arachis hypogaea</name>
    <name type="common">Peanut</name>
    <dbReference type="NCBI Taxonomy" id="3818"/>
    <lineage>
        <taxon>Eukaryota</taxon>
        <taxon>Viridiplantae</taxon>
        <taxon>Streptophyta</taxon>
        <taxon>Embryophyta</taxon>
        <taxon>Tracheophyta</taxon>
        <taxon>Spermatophyta</taxon>
        <taxon>Magnoliopsida</taxon>
        <taxon>eudicotyledons</taxon>
        <taxon>Gunneridae</taxon>
        <taxon>Pentapetalae</taxon>
        <taxon>rosids</taxon>
        <taxon>fabids</taxon>
        <taxon>Fabales</taxon>
        <taxon>Fabaceae</taxon>
        <taxon>Papilionoideae</taxon>
        <taxon>50 kb inversion clade</taxon>
        <taxon>dalbergioids sensu lato</taxon>
        <taxon>Dalbergieae</taxon>
        <taxon>Pterocarpus clade</taxon>
        <taxon>Arachis</taxon>
    </lineage>
</organism>
<dbReference type="InterPro" id="IPR030394">
    <property type="entry name" value="G_HFLX_dom"/>
</dbReference>
<dbReference type="InterPro" id="IPR032305">
    <property type="entry name" value="GTP-bd_M"/>
</dbReference>
<dbReference type="InterPro" id="IPR027417">
    <property type="entry name" value="P-loop_NTPase"/>
</dbReference>
<evidence type="ECO:0000259" key="2">
    <source>
        <dbReference type="PROSITE" id="PS51705"/>
    </source>
</evidence>
<dbReference type="Pfam" id="PF16360">
    <property type="entry name" value="GTP-bdg_M"/>
    <property type="match status" value="1"/>
</dbReference>
<dbReference type="Pfam" id="PF01926">
    <property type="entry name" value="MMR_HSR1"/>
    <property type="match status" value="1"/>
</dbReference>
<dbReference type="PANTHER" id="PTHR10229:SF8">
    <property type="entry name" value="GTPASE HFLX"/>
    <property type="match status" value="1"/>
</dbReference>
<dbReference type="InterPro" id="IPR006073">
    <property type="entry name" value="GTP-bd"/>
</dbReference>
<name>A0A445C3X8_ARAHY</name>
<feature type="compositionally biased region" description="Basic and acidic residues" evidence="1">
    <location>
        <begin position="492"/>
        <end position="507"/>
    </location>
</feature>
<evidence type="ECO:0000313" key="3">
    <source>
        <dbReference type="EMBL" id="RYR45655.1"/>
    </source>
</evidence>
<dbReference type="STRING" id="3818.A0A445C3X8"/>
<feature type="region of interest" description="Disordered" evidence="1">
    <location>
        <begin position="469"/>
        <end position="559"/>
    </location>
</feature>
<dbReference type="AlphaFoldDB" id="A0A445C3X8"/>
<dbReference type="InterPro" id="IPR016496">
    <property type="entry name" value="GTPase_HflX"/>
</dbReference>
<dbReference type="Gene3D" id="3.40.50.300">
    <property type="entry name" value="P-loop containing nucleotide triphosphate hydrolases"/>
    <property type="match status" value="1"/>
</dbReference>
<dbReference type="GO" id="GO:0005525">
    <property type="term" value="F:GTP binding"/>
    <property type="evidence" value="ECO:0007669"/>
    <property type="project" value="InterPro"/>
</dbReference>
<dbReference type="PRINTS" id="PR00326">
    <property type="entry name" value="GTP1OBG"/>
</dbReference>
<feature type="compositionally biased region" description="Acidic residues" evidence="1">
    <location>
        <begin position="512"/>
        <end position="523"/>
    </location>
</feature>
<dbReference type="CDD" id="cd01878">
    <property type="entry name" value="HflX"/>
    <property type="match status" value="1"/>
</dbReference>
<proteinExistence type="predicted"/>
<dbReference type="NCBIfam" id="TIGR03156">
    <property type="entry name" value="GTP_HflX"/>
    <property type="match status" value="1"/>
</dbReference>
<dbReference type="GO" id="GO:0043022">
    <property type="term" value="F:ribosome binding"/>
    <property type="evidence" value="ECO:0007669"/>
    <property type="project" value="TreeGrafter"/>
</dbReference>
<protein>
    <recommendedName>
        <fullName evidence="2">Hflx-type G domain-containing protein</fullName>
    </recommendedName>
</protein>
<reference evidence="3 4" key="1">
    <citation type="submission" date="2019-01" db="EMBL/GenBank/DDBJ databases">
        <title>Sequencing of cultivated peanut Arachis hypogaea provides insights into genome evolution and oil improvement.</title>
        <authorList>
            <person name="Chen X."/>
        </authorList>
    </citation>
    <scope>NUCLEOTIDE SEQUENCE [LARGE SCALE GENOMIC DNA]</scope>
    <source>
        <strain evidence="4">cv. Fuhuasheng</strain>
        <tissue evidence="3">Leaves</tissue>
    </source>
</reference>
<sequence length="616" mass="69057">MLRTLLAARSSLRSSRKILTSLSSPPFKCWAPSYSSKQGNDDSHETVSFLLRDTALRSRPPRLLVVQPRLRPDRLLQAKLNEALCLANSLEEQRDGYFLTDFFDKELPPHIVVQNPSMKGHKARAGRLVKNEVFVYHRTKVIKHGTSTKFVNFRFKWRVTNSMLFGNTMKWDSKTQGEVDAVFVNAILSGVQQRNLEASSSCRAWDKPVLDRVGLIIEIFNAHAFTKEAKLQAELAALTYKKSRLVRVRGPGGRYTFGAAGDAEVVSARGRGSGGQGFMSGAGETELQLQRRRILERRNYLLSQIEEVRRTRAIQRAGRKRHGGSFGQGLATVAVVGYTNAGKSTLVSELSNSDLYSDCRLFATVDPRLRSAVLPSGRKMLFSDTVGFISDLPIQLVEAFHATLEEVVEADLLVHVVDSSAPNLDEHRSTVFQVLQQIGVSEEKLLNMIEVWNKIDIEEECTDADQADKYLDEDEESDVKSMTTESETDVCEQSRGEYEAMEEKENYSDGWLYDEDTMVDESDFGSPSNADDQQNEQPNKNKISETDSLIGQNGPHVKTSAVTGVGLQELLELIDEKLSAQDDEKLKGAKIVERNIFERKWRPSHTQEDSTIAAEQ</sequence>
<dbReference type="Proteomes" id="UP000289738">
    <property type="component" value="Chromosome A07"/>
</dbReference>
<dbReference type="FunFam" id="3.40.50.300:FF:001888">
    <property type="entry name" value="GTP-binding protein chloroplastic"/>
    <property type="match status" value="1"/>
</dbReference>
<accession>A0A445C3X8</accession>
<dbReference type="PROSITE" id="PS51705">
    <property type="entry name" value="G_HFLX"/>
    <property type="match status" value="1"/>
</dbReference>
<keyword evidence="4" id="KW-1185">Reference proteome</keyword>
<dbReference type="InterPro" id="IPR042108">
    <property type="entry name" value="GTPase_HflX_N_sf"/>
</dbReference>
<feature type="compositionally biased region" description="Polar residues" evidence="1">
    <location>
        <begin position="525"/>
        <end position="551"/>
    </location>
</feature>
<gene>
    <name evidence="3" type="ORF">Ahy_A07g031467</name>
</gene>
<comment type="caution">
    <text evidence="3">The sequence shown here is derived from an EMBL/GenBank/DDBJ whole genome shotgun (WGS) entry which is preliminary data.</text>
</comment>
<dbReference type="GO" id="GO:0005737">
    <property type="term" value="C:cytoplasm"/>
    <property type="evidence" value="ECO:0007669"/>
    <property type="project" value="TreeGrafter"/>
</dbReference>
<evidence type="ECO:0000256" key="1">
    <source>
        <dbReference type="SAM" id="MobiDB-lite"/>
    </source>
</evidence>
<feature type="domain" description="Hflx-type G" evidence="2">
    <location>
        <begin position="331"/>
        <end position="582"/>
    </location>
</feature>
<dbReference type="PANTHER" id="PTHR10229">
    <property type="entry name" value="GTP-BINDING PROTEIN HFLX"/>
    <property type="match status" value="1"/>
</dbReference>
<dbReference type="SUPFAM" id="SSF52540">
    <property type="entry name" value="P-loop containing nucleoside triphosphate hydrolases"/>
    <property type="match status" value="1"/>
</dbReference>
<dbReference type="EMBL" id="SDMP01000007">
    <property type="protein sequence ID" value="RYR45655.1"/>
    <property type="molecule type" value="Genomic_DNA"/>
</dbReference>